<dbReference type="PANTHER" id="PTHR10695">
    <property type="entry name" value="DEPHOSPHO-COA KINASE-RELATED"/>
    <property type="match status" value="1"/>
</dbReference>
<dbReference type="Pfam" id="PF01467">
    <property type="entry name" value="CTP_transf_like"/>
    <property type="match status" value="1"/>
</dbReference>
<dbReference type="SUPFAM" id="SSF52374">
    <property type="entry name" value="Nucleotidylyl transferase"/>
    <property type="match status" value="1"/>
</dbReference>
<dbReference type="GO" id="GO:0016779">
    <property type="term" value="F:nucleotidyltransferase activity"/>
    <property type="evidence" value="ECO:0007669"/>
    <property type="project" value="UniProtKB-KW"/>
</dbReference>
<sequence>VALGGTFDHLHEGHRLLLTIAWAYATRRLYIGVTDDTMVRSKDYASLIQPLDTRIAQVQAFLQRLVQWNLLPSAPNLDIQVNPIHDAYGTTDTDRDFSALLVTHETFKGGEAVNDRRRENGLDPLTILVADLVISVDATTKMSSTTLRSWMAKEKEKDSA</sequence>
<dbReference type="Gene3D" id="3.40.50.620">
    <property type="entry name" value="HUPs"/>
    <property type="match status" value="1"/>
</dbReference>
<dbReference type="Proteomes" id="UP000267251">
    <property type="component" value="Unassembled WGS sequence"/>
</dbReference>
<dbReference type="EMBL" id="KZ988065">
    <property type="protein sequence ID" value="RKP13266.1"/>
    <property type="molecule type" value="Genomic_DNA"/>
</dbReference>
<dbReference type="GO" id="GO:0015937">
    <property type="term" value="P:coenzyme A biosynthetic process"/>
    <property type="evidence" value="ECO:0007669"/>
    <property type="project" value="TreeGrafter"/>
</dbReference>
<reference evidence="3" key="1">
    <citation type="journal article" date="2018" name="Nat. Microbiol.">
        <title>Leveraging single-cell genomics to expand the fungal tree of life.</title>
        <authorList>
            <person name="Ahrendt S.R."/>
            <person name="Quandt C.A."/>
            <person name="Ciobanu D."/>
            <person name="Clum A."/>
            <person name="Salamov A."/>
            <person name="Andreopoulos B."/>
            <person name="Cheng J.F."/>
            <person name="Woyke T."/>
            <person name="Pelin A."/>
            <person name="Henrissat B."/>
            <person name="Reynolds N.K."/>
            <person name="Benny G.L."/>
            <person name="Smith M.E."/>
            <person name="James T.Y."/>
            <person name="Grigoriev I.V."/>
        </authorList>
    </citation>
    <scope>NUCLEOTIDE SEQUENCE [LARGE SCALE GENOMIC DNA]</scope>
</reference>
<organism evidence="2 3">
    <name type="scientific">Piptocephalis cylindrospora</name>
    <dbReference type="NCBI Taxonomy" id="1907219"/>
    <lineage>
        <taxon>Eukaryota</taxon>
        <taxon>Fungi</taxon>
        <taxon>Fungi incertae sedis</taxon>
        <taxon>Zoopagomycota</taxon>
        <taxon>Zoopagomycotina</taxon>
        <taxon>Zoopagomycetes</taxon>
        <taxon>Zoopagales</taxon>
        <taxon>Piptocephalidaceae</taxon>
        <taxon>Piptocephalis</taxon>
    </lineage>
</organism>
<gene>
    <name evidence="2" type="ORF">BJ684DRAFT_10318</name>
</gene>
<keyword evidence="2" id="KW-0548">Nucleotidyltransferase</keyword>
<dbReference type="NCBIfam" id="NF001985">
    <property type="entry name" value="PRK00777.1"/>
    <property type="match status" value="1"/>
</dbReference>
<name>A0A4P9Y2W4_9FUNG</name>
<evidence type="ECO:0000313" key="2">
    <source>
        <dbReference type="EMBL" id="RKP13266.1"/>
    </source>
</evidence>
<feature type="non-terminal residue" evidence="2">
    <location>
        <position position="1"/>
    </location>
</feature>
<dbReference type="NCBIfam" id="TIGR00125">
    <property type="entry name" value="cyt_tran_rel"/>
    <property type="match status" value="1"/>
</dbReference>
<dbReference type="GO" id="GO:0004140">
    <property type="term" value="F:dephospho-CoA kinase activity"/>
    <property type="evidence" value="ECO:0007669"/>
    <property type="project" value="TreeGrafter"/>
</dbReference>
<dbReference type="InterPro" id="IPR004821">
    <property type="entry name" value="Cyt_trans-like"/>
</dbReference>
<keyword evidence="2" id="KW-0808">Transferase</keyword>
<keyword evidence="3" id="KW-1185">Reference proteome</keyword>
<dbReference type="InterPro" id="IPR014729">
    <property type="entry name" value="Rossmann-like_a/b/a_fold"/>
</dbReference>
<proteinExistence type="predicted"/>
<feature type="domain" description="Cytidyltransferase-like" evidence="1">
    <location>
        <begin position="3"/>
        <end position="146"/>
    </location>
</feature>
<protein>
    <submittedName>
        <fullName evidence="2">Phosphopantetheine adenylyltransferase</fullName>
    </submittedName>
</protein>
<dbReference type="AlphaFoldDB" id="A0A4P9Y2W4"/>
<accession>A0A4P9Y2W4</accession>
<dbReference type="OrthoDB" id="330671at2759"/>
<dbReference type="PANTHER" id="PTHR10695:SF46">
    <property type="entry name" value="BIFUNCTIONAL COENZYME A SYNTHASE-RELATED"/>
    <property type="match status" value="1"/>
</dbReference>
<dbReference type="CDD" id="cd02164">
    <property type="entry name" value="PPAT_CoAS"/>
    <property type="match status" value="1"/>
</dbReference>
<evidence type="ECO:0000259" key="1">
    <source>
        <dbReference type="Pfam" id="PF01467"/>
    </source>
</evidence>
<evidence type="ECO:0000313" key="3">
    <source>
        <dbReference type="Proteomes" id="UP000267251"/>
    </source>
</evidence>